<protein>
    <submittedName>
        <fullName evidence="1">Uncharacterized protein</fullName>
    </submittedName>
</protein>
<evidence type="ECO:0000313" key="2">
    <source>
        <dbReference type="Proteomes" id="UP001227268"/>
    </source>
</evidence>
<name>A0ACC2VBT4_9TREE</name>
<proteinExistence type="predicted"/>
<keyword evidence="2" id="KW-1185">Reference proteome</keyword>
<organism evidence="1 2">
    <name type="scientific">Naganishia friedmannii</name>
    <dbReference type="NCBI Taxonomy" id="89922"/>
    <lineage>
        <taxon>Eukaryota</taxon>
        <taxon>Fungi</taxon>
        <taxon>Dikarya</taxon>
        <taxon>Basidiomycota</taxon>
        <taxon>Agaricomycotina</taxon>
        <taxon>Tremellomycetes</taxon>
        <taxon>Filobasidiales</taxon>
        <taxon>Filobasidiaceae</taxon>
        <taxon>Naganishia</taxon>
    </lineage>
</organism>
<comment type="caution">
    <text evidence="1">The sequence shown here is derived from an EMBL/GenBank/DDBJ whole genome shotgun (WGS) entry which is preliminary data.</text>
</comment>
<gene>
    <name evidence="1" type="ORF">QFC21_005027</name>
</gene>
<dbReference type="EMBL" id="JASBWT010000018">
    <property type="protein sequence ID" value="KAJ9096757.1"/>
    <property type="molecule type" value="Genomic_DNA"/>
</dbReference>
<reference evidence="1" key="1">
    <citation type="submission" date="2023-04" db="EMBL/GenBank/DDBJ databases">
        <title>Draft Genome sequencing of Naganishia species isolated from polar environments using Oxford Nanopore Technology.</title>
        <authorList>
            <person name="Leo P."/>
            <person name="Venkateswaran K."/>
        </authorList>
    </citation>
    <scope>NUCLEOTIDE SEQUENCE</scope>
    <source>
        <strain evidence="1">MNA-CCFEE 5423</strain>
    </source>
</reference>
<evidence type="ECO:0000313" key="1">
    <source>
        <dbReference type="EMBL" id="KAJ9096757.1"/>
    </source>
</evidence>
<dbReference type="Proteomes" id="UP001227268">
    <property type="component" value="Unassembled WGS sequence"/>
</dbReference>
<sequence>MSSGSSSKSIYVQGYLRHRYFRLLLLFLALFGLTQFLSVRLVGVDSDFLPKVEYARSFKDTFGDWGVQSLTFPDEKYKTIGEWCTEEQYLDGEWVVREEAVTLDNIRRVFKYTDLGDLKCQAKDAGYGNEPKGNDPAMYARILETAQYEYKPKSGCRTHEWNRWNFAKFCLRSRGGCSIVGDSLADQIYVALRSSMISAHDSLFRLQALPDSSFSIYVDLKHPDATKLAAAAGVSVTRLERPVFVYYRDHHLVNRPELDEAFKDIPGYEPLAGGPPHSEQKFVADRSLWYEKWTGYLRTPFAWGQIEAGGKRPAEEKSTIALSTGPHWSTRELWPRGAVEEAGSDDLILRGYQGAVKVSKTYKVLAWWRGNSPGDVDCWQYDKPQNDRTNSLSALDPKRSSFNWPQYPIMNEWVASRLSYAPSDSNWYLRPTRHALRYLDFWKSSIQRPDSHLKPRIGEAAM</sequence>
<accession>A0ACC2VBT4</accession>